<protein>
    <submittedName>
        <fullName evidence="1">Uncharacterized protein</fullName>
    </submittedName>
</protein>
<keyword evidence="2" id="KW-1185">Reference proteome</keyword>
<evidence type="ECO:0000313" key="2">
    <source>
        <dbReference type="Proteomes" id="UP000253606"/>
    </source>
</evidence>
<dbReference type="Proteomes" id="UP000253606">
    <property type="component" value="Chromosome"/>
</dbReference>
<dbReference type="OrthoDB" id="111758at2"/>
<dbReference type="EMBL" id="CP030840">
    <property type="protein sequence ID" value="AXC11284.1"/>
    <property type="molecule type" value="Genomic_DNA"/>
</dbReference>
<name>A0A2Z5FXP7_9BACT</name>
<reference evidence="1 2" key="1">
    <citation type="journal article" date="2018" name="Front. Microbiol.">
        <title>Hydrolytic Capabilities as a Key to Environmental Success: Chitinolytic and Cellulolytic Acidobacteria From Acidic Sub-arctic Soils and Boreal Peatlands.</title>
        <authorList>
            <person name="Belova S.E."/>
            <person name="Ravin N.V."/>
            <person name="Pankratov T.A."/>
            <person name="Rakitin A.L."/>
            <person name="Ivanova A.A."/>
            <person name="Beletsky A.V."/>
            <person name="Mardanov A.V."/>
            <person name="Sinninghe Damste J.S."/>
            <person name="Dedysh S.N."/>
        </authorList>
    </citation>
    <scope>NUCLEOTIDE SEQUENCE [LARGE SCALE GENOMIC DNA]</scope>
    <source>
        <strain evidence="1 2">SBC82</strain>
    </source>
</reference>
<dbReference type="RefSeq" id="WP_114206747.1">
    <property type="nucleotide sequence ID" value="NZ_CP030840.1"/>
</dbReference>
<evidence type="ECO:0000313" key="1">
    <source>
        <dbReference type="EMBL" id="AXC11284.1"/>
    </source>
</evidence>
<gene>
    <name evidence="1" type="ORF">ACPOL_1948</name>
</gene>
<sequence length="402" mass="44678">MLPSELKAEQFAGYPPEARMLVISHLDAIRQLPLSIAPSLLRELVEYDFKFPAERAAIDGELTNLSSLSRAQMQEWFGAFSSFSLSPNLQRFDWINQPAQFVEQLSAYLWTTHQLDGFRQAAISYGDRLQAVLPKPKLPVRRLGIAIIGQGLSSYEGPLFRNLRAHGTYFRNVDPKDGVELLLAAAAARAKTYPATYGHWYVDGGQEAAHSPLLTCVSYRALEPVRSALLKYVQTEISQPGMGPEELRSRLARLSPADLGMERAGDKVLGRFEVRLFTEGSGTQIFSTTFAQWAARETLRRAQPLTLLVRFAPRQEQKPMNELLTSGRSETNLDFAGSLVDADMGAYYQWINQQRLPGAGESSFLVWYEAHKQALVVAPGLPRGAESTSAKNLDELLTLATS</sequence>
<dbReference type="AlphaFoldDB" id="A0A2Z5FXP7"/>
<accession>A0A2Z5FXP7</accession>
<proteinExistence type="predicted"/>
<organism evidence="1 2">
    <name type="scientific">Acidisarcina polymorpha</name>
    <dbReference type="NCBI Taxonomy" id="2211140"/>
    <lineage>
        <taxon>Bacteria</taxon>
        <taxon>Pseudomonadati</taxon>
        <taxon>Acidobacteriota</taxon>
        <taxon>Terriglobia</taxon>
        <taxon>Terriglobales</taxon>
        <taxon>Acidobacteriaceae</taxon>
        <taxon>Acidisarcina</taxon>
    </lineage>
</organism>
<dbReference type="KEGG" id="abas:ACPOL_1948"/>